<dbReference type="Pfam" id="PF22636">
    <property type="entry name" value="FlK"/>
    <property type="match status" value="1"/>
</dbReference>
<feature type="active site" evidence="1">
    <location>
        <position position="51"/>
    </location>
</feature>
<dbReference type="InterPro" id="IPR025540">
    <property type="entry name" value="FlK"/>
</dbReference>
<protein>
    <submittedName>
        <fullName evidence="4">Predicted thioesterase</fullName>
    </submittedName>
</protein>
<dbReference type="Gene3D" id="3.10.129.10">
    <property type="entry name" value="Hotdog Thioesterase"/>
    <property type="match status" value="1"/>
</dbReference>
<dbReference type="PIRSF" id="PIRSF014972">
    <property type="entry name" value="FlK"/>
    <property type="match status" value="1"/>
</dbReference>
<dbReference type="InterPro" id="IPR054485">
    <property type="entry name" value="FlK-like_dom"/>
</dbReference>
<feature type="active site" evidence="1">
    <location>
        <position position="43"/>
    </location>
</feature>
<evidence type="ECO:0000256" key="1">
    <source>
        <dbReference type="PIRSR" id="PIRSR014972-1"/>
    </source>
</evidence>
<feature type="binding site" evidence="2">
    <location>
        <position position="70"/>
    </location>
    <ligand>
        <name>CoA</name>
        <dbReference type="ChEBI" id="CHEBI:57287"/>
    </ligand>
</feature>
<dbReference type="STRING" id="288992.SAMN04488522_10286"/>
<dbReference type="EMBL" id="FQUQ01000002">
    <property type="protein sequence ID" value="SHF09879.1"/>
    <property type="molecule type" value="Genomic_DNA"/>
</dbReference>
<accession>A0A1M4YVN5</accession>
<organism evidence="4 5">
    <name type="scientific">Pedobacter caeni</name>
    <dbReference type="NCBI Taxonomy" id="288992"/>
    <lineage>
        <taxon>Bacteria</taxon>
        <taxon>Pseudomonadati</taxon>
        <taxon>Bacteroidota</taxon>
        <taxon>Sphingobacteriia</taxon>
        <taxon>Sphingobacteriales</taxon>
        <taxon>Sphingobacteriaceae</taxon>
        <taxon>Pedobacter</taxon>
    </lineage>
</organism>
<dbReference type="SUPFAM" id="SSF54637">
    <property type="entry name" value="Thioesterase/thiol ester dehydrase-isomerase"/>
    <property type="match status" value="1"/>
</dbReference>
<name>A0A1M4YVN5_9SPHI</name>
<evidence type="ECO:0000256" key="2">
    <source>
        <dbReference type="PIRSR" id="PIRSR014972-2"/>
    </source>
</evidence>
<dbReference type="PANTHER" id="PTHR36934">
    <property type="entry name" value="BLR0278 PROTEIN"/>
    <property type="match status" value="1"/>
</dbReference>
<dbReference type="OrthoDB" id="6902891at2"/>
<evidence type="ECO:0000259" key="3">
    <source>
        <dbReference type="Pfam" id="PF22636"/>
    </source>
</evidence>
<dbReference type="InterPro" id="IPR029069">
    <property type="entry name" value="HotDog_dom_sf"/>
</dbReference>
<reference evidence="5" key="1">
    <citation type="submission" date="2016-11" db="EMBL/GenBank/DDBJ databases">
        <authorList>
            <person name="Varghese N."/>
            <person name="Submissions S."/>
        </authorList>
    </citation>
    <scope>NUCLEOTIDE SEQUENCE [LARGE SCALE GENOMIC DNA]</scope>
    <source>
        <strain evidence="5">DSM 16990</strain>
    </source>
</reference>
<feature type="binding site" evidence="2">
    <location>
        <position position="121"/>
    </location>
    <ligand>
        <name>substrate</name>
    </ligand>
</feature>
<dbReference type="AlphaFoldDB" id="A0A1M4YVN5"/>
<dbReference type="PANTHER" id="PTHR36934:SF1">
    <property type="entry name" value="THIOESTERASE DOMAIN-CONTAINING PROTEIN"/>
    <property type="match status" value="1"/>
</dbReference>
<dbReference type="RefSeq" id="WP_073229766.1">
    <property type="nucleotide sequence ID" value="NZ_FQUQ01000002.1"/>
</dbReference>
<gene>
    <name evidence="4" type="ORF">SAMN04488522_10286</name>
</gene>
<dbReference type="Proteomes" id="UP000184287">
    <property type="component" value="Unassembled WGS sequence"/>
</dbReference>
<dbReference type="CDD" id="cd03440">
    <property type="entry name" value="hot_dog"/>
    <property type="match status" value="1"/>
</dbReference>
<proteinExistence type="predicted"/>
<feature type="binding site" evidence="2">
    <location>
        <position position="70"/>
    </location>
    <ligand>
        <name>substrate</name>
    </ligand>
</feature>
<evidence type="ECO:0000313" key="5">
    <source>
        <dbReference type="Proteomes" id="UP000184287"/>
    </source>
</evidence>
<evidence type="ECO:0000313" key="4">
    <source>
        <dbReference type="EMBL" id="SHF09879.1"/>
    </source>
</evidence>
<feature type="domain" description="Fluoroacetyl-CoA-specific thioesterase-like" evidence="3">
    <location>
        <begin position="34"/>
        <end position="126"/>
    </location>
</feature>
<feature type="active site" evidence="1">
    <location>
        <position position="77"/>
    </location>
</feature>
<keyword evidence="5" id="KW-1185">Reference proteome</keyword>
<sequence>MTITVGEVGTASVIVTEKDTARGLLGAHETALPGDAYADVLATTKMIALMELAAGRILQRIQTPQQLSVGVGVNIRHLAASPIGMEVTATATYIGQEGKLYKFKVEAFDRKGKVGEGEHTRAIIEAERLLSAAAKRNEPA</sequence>